<feature type="signal peptide" evidence="13">
    <location>
        <begin position="1"/>
        <end position="25"/>
    </location>
</feature>
<name>A0A7W7AYY9_9SPHN</name>
<evidence type="ECO:0000256" key="6">
    <source>
        <dbReference type="ARBA" id="ARBA00023004"/>
    </source>
</evidence>
<proteinExistence type="inferred from homology"/>
<keyword evidence="10 11" id="KW-0998">Cell outer membrane</keyword>
<evidence type="ECO:0000256" key="9">
    <source>
        <dbReference type="ARBA" id="ARBA00023136"/>
    </source>
</evidence>
<comment type="caution">
    <text evidence="16">The sequence shown here is derived from an EMBL/GenBank/DDBJ whole genome shotgun (WGS) entry which is preliminary data.</text>
</comment>
<keyword evidence="8 12" id="KW-0798">TonB box</keyword>
<dbReference type="Gene3D" id="2.40.170.20">
    <property type="entry name" value="TonB-dependent receptor, beta-barrel domain"/>
    <property type="match status" value="1"/>
</dbReference>
<dbReference type="InterPro" id="IPR039426">
    <property type="entry name" value="TonB-dep_rcpt-like"/>
</dbReference>
<dbReference type="SUPFAM" id="SSF56935">
    <property type="entry name" value="Porins"/>
    <property type="match status" value="1"/>
</dbReference>
<dbReference type="InterPro" id="IPR012910">
    <property type="entry name" value="Plug_dom"/>
</dbReference>
<feature type="domain" description="TonB-dependent receptor-like beta-barrel" evidence="14">
    <location>
        <begin position="290"/>
        <end position="769"/>
    </location>
</feature>
<evidence type="ECO:0000256" key="3">
    <source>
        <dbReference type="ARBA" id="ARBA00022452"/>
    </source>
</evidence>
<feature type="domain" description="TonB-dependent receptor plug" evidence="15">
    <location>
        <begin position="48"/>
        <end position="147"/>
    </location>
</feature>
<dbReference type="InterPro" id="IPR036942">
    <property type="entry name" value="Beta-barrel_TonB_sf"/>
</dbReference>
<dbReference type="GO" id="GO:0009279">
    <property type="term" value="C:cell outer membrane"/>
    <property type="evidence" value="ECO:0007669"/>
    <property type="project" value="UniProtKB-SubCell"/>
</dbReference>
<keyword evidence="4" id="KW-0410">Iron transport</keyword>
<evidence type="ECO:0000259" key="15">
    <source>
        <dbReference type="Pfam" id="PF07715"/>
    </source>
</evidence>
<keyword evidence="13" id="KW-0732">Signal</keyword>
<dbReference type="InterPro" id="IPR000531">
    <property type="entry name" value="Beta-barrel_TonB"/>
</dbReference>
<reference evidence="16 17" key="1">
    <citation type="submission" date="2020-08" db="EMBL/GenBank/DDBJ databases">
        <title>Genomic Encyclopedia of Type Strains, Phase IV (KMG-IV): sequencing the most valuable type-strain genomes for metagenomic binning, comparative biology and taxonomic classification.</title>
        <authorList>
            <person name="Goeker M."/>
        </authorList>
    </citation>
    <scope>NUCLEOTIDE SEQUENCE [LARGE SCALE GENOMIC DNA]</scope>
    <source>
        <strain evidence="16 17">DSM 17328</strain>
    </source>
</reference>
<keyword evidence="16" id="KW-0675">Receptor</keyword>
<dbReference type="EMBL" id="JACHNZ010000004">
    <property type="protein sequence ID" value="MBB4630927.1"/>
    <property type="molecule type" value="Genomic_DNA"/>
</dbReference>
<dbReference type="GO" id="GO:0006826">
    <property type="term" value="P:iron ion transport"/>
    <property type="evidence" value="ECO:0007669"/>
    <property type="project" value="UniProtKB-KW"/>
</dbReference>
<evidence type="ECO:0000256" key="12">
    <source>
        <dbReference type="RuleBase" id="RU003357"/>
    </source>
</evidence>
<sequence>MSGRSLLHGSCAIAAIVVAAAPAMAQDEAAKAALPAIAVTAQLRPQPVEAVPLAVSALLSGEIEARGIDDPLDAVRGIPNTVAAHVPGFGSDNDYVIRGRSGVGTIIDGIYVGRGAATNYGFFDIDRIEVLRGPQSALYGRDTSGGVLHIVNRIPGDRTSGYLDGAYGRFGTYQFRAALDVPVGERFSLGLSGYWRDSNGYVRNATTGDRLNEDDGWGLRAAAHAKLSDTLTWTGSIARMESTSLYAPDFECDPAAPADCKGRFASTGYAETVGPNHFGPLGVSGRKASFGFGNAAKTYLATSRIAWAPSEAVTLEAITGYVDTKRQYGIDLRDGRDAPTIADPVPAARGDVYGGYTILGDTHFKQFSQELRLSGALAGGFVNYVAGVSYAEEDGDSDLADIFTPGTGIASLVADRRVTTETKSKSAYAQIDVNATEALTLTAGLRYSDEDLRFGLADNRAGCAALPGGCLEDALVTAGVPAKISDSFWSPRFAAAFKVAENATLFASAARGYRSAGWNDRSTAAATIRPYTAETIWSYEAGLKSTWFERRVAVDLTAFYVDGNSAQVPSADSWPGGFMLFETFNAPGFKNKGMELEVRATPFTGVTVQAGAGWQDAKYKTNDDMRSQQDACRLALAFGSVAGWDTDPPNPWCGYGFVTTTGDIAKPMRTPRWTFSAGASWDIWLPPASGSIVTPSVNVTYRSSMETDSANYSLYTGSVTSSAGTVYPANPYDGDFIAGSRSKSQLLVNAGIALRTDDNFWRVSLECENCLNETTVDASLGNVSWLNTPRVWMLRARRQF</sequence>
<dbReference type="PROSITE" id="PS52016">
    <property type="entry name" value="TONB_DEPENDENT_REC_3"/>
    <property type="match status" value="1"/>
</dbReference>
<keyword evidence="6" id="KW-0408">Iron</keyword>
<gene>
    <name evidence="16" type="ORF">GGQ98_000532</name>
</gene>
<organism evidence="16 17">
    <name type="scientific">Sphingosinicella soli</name>
    <dbReference type="NCBI Taxonomy" id="333708"/>
    <lineage>
        <taxon>Bacteria</taxon>
        <taxon>Pseudomonadati</taxon>
        <taxon>Pseudomonadota</taxon>
        <taxon>Alphaproteobacteria</taxon>
        <taxon>Sphingomonadales</taxon>
        <taxon>Sphingosinicellaceae</taxon>
        <taxon>Sphingosinicella</taxon>
    </lineage>
</organism>
<accession>A0A7W7AYY9</accession>
<evidence type="ECO:0000256" key="10">
    <source>
        <dbReference type="ARBA" id="ARBA00023237"/>
    </source>
</evidence>
<comment type="subcellular location">
    <subcellularLocation>
        <location evidence="1 11">Cell outer membrane</location>
        <topology evidence="1 11">Multi-pass membrane protein</topology>
    </subcellularLocation>
</comment>
<keyword evidence="3 11" id="KW-1134">Transmembrane beta strand</keyword>
<keyword evidence="2 11" id="KW-0813">Transport</keyword>
<dbReference type="AlphaFoldDB" id="A0A7W7AYY9"/>
<keyword evidence="7" id="KW-0406">Ion transport</keyword>
<evidence type="ECO:0000256" key="4">
    <source>
        <dbReference type="ARBA" id="ARBA00022496"/>
    </source>
</evidence>
<dbReference type="PANTHER" id="PTHR32552">
    <property type="entry name" value="FERRICHROME IRON RECEPTOR-RELATED"/>
    <property type="match status" value="1"/>
</dbReference>
<evidence type="ECO:0000256" key="2">
    <source>
        <dbReference type="ARBA" id="ARBA00022448"/>
    </source>
</evidence>
<evidence type="ECO:0000256" key="13">
    <source>
        <dbReference type="SAM" id="SignalP"/>
    </source>
</evidence>
<feature type="chain" id="PRO_5031262025" evidence="13">
    <location>
        <begin position="26"/>
        <end position="800"/>
    </location>
</feature>
<keyword evidence="9 11" id="KW-0472">Membrane</keyword>
<evidence type="ECO:0000256" key="1">
    <source>
        <dbReference type="ARBA" id="ARBA00004571"/>
    </source>
</evidence>
<evidence type="ECO:0000313" key="17">
    <source>
        <dbReference type="Proteomes" id="UP000566324"/>
    </source>
</evidence>
<dbReference type="Pfam" id="PF07715">
    <property type="entry name" value="Plug"/>
    <property type="match status" value="1"/>
</dbReference>
<dbReference type="Pfam" id="PF00593">
    <property type="entry name" value="TonB_dep_Rec_b-barrel"/>
    <property type="match status" value="1"/>
</dbReference>
<dbReference type="Proteomes" id="UP000566324">
    <property type="component" value="Unassembled WGS sequence"/>
</dbReference>
<comment type="similarity">
    <text evidence="11 12">Belongs to the TonB-dependent receptor family.</text>
</comment>
<evidence type="ECO:0000256" key="7">
    <source>
        <dbReference type="ARBA" id="ARBA00023065"/>
    </source>
</evidence>
<keyword evidence="5 11" id="KW-0812">Transmembrane</keyword>
<dbReference type="InterPro" id="IPR037066">
    <property type="entry name" value="Plug_dom_sf"/>
</dbReference>
<evidence type="ECO:0000259" key="14">
    <source>
        <dbReference type="Pfam" id="PF00593"/>
    </source>
</evidence>
<dbReference type="PANTHER" id="PTHR32552:SF81">
    <property type="entry name" value="TONB-DEPENDENT OUTER MEMBRANE RECEPTOR"/>
    <property type="match status" value="1"/>
</dbReference>
<evidence type="ECO:0000256" key="5">
    <source>
        <dbReference type="ARBA" id="ARBA00022692"/>
    </source>
</evidence>
<evidence type="ECO:0000313" key="16">
    <source>
        <dbReference type="EMBL" id="MBB4630927.1"/>
    </source>
</evidence>
<dbReference type="Gene3D" id="2.170.130.10">
    <property type="entry name" value="TonB-dependent receptor, plug domain"/>
    <property type="match status" value="1"/>
</dbReference>
<dbReference type="RefSeq" id="WP_184064700.1">
    <property type="nucleotide sequence ID" value="NZ_JACHNZ010000004.1"/>
</dbReference>
<protein>
    <submittedName>
        <fullName evidence="16">Iron complex outermembrane receptor protein</fullName>
    </submittedName>
</protein>
<evidence type="ECO:0000256" key="11">
    <source>
        <dbReference type="PROSITE-ProRule" id="PRU01360"/>
    </source>
</evidence>
<evidence type="ECO:0000256" key="8">
    <source>
        <dbReference type="ARBA" id="ARBA00023077"/>
    </source>
</evidence>
<keyword evidence="17" id="KW-1185">Reference proteome</keyword>